<evidence type="ECO:0000256" key="4">
    <source>
        <dbReference type="ARBA" id="ARBA00023125"/>
    </source>
</evidence>
<dbReference type="Gene3D" id="3.40.190.10">
    <property type="entry name" value="Periplasmic binding protein-like II"/>
    <property type="match status" value="2"/>
</dbReference>
<keyword evidence="2" id="KW-0536">Nodulation</keyword>
<dbReference type="EMBL" id="FBWC01000037">
    <property type="protein sequence ID" value="CUX65818.1"/>
    <property type="molecule type" value="Genomic_DNA"/>
</dbReference>
<dbReference type="InterPro" id="IPR005119">
    <property type="entry name" value="LysR_subst-bd"/>
</dbReference>
<protein>
    <submittedName>
        <fullName evidence="8">Putative HTH-type transcriptional regulator SyrM</fullName>
    </submittedName>
</protein>
<sequence length="320" mass="34863">MSSTDGIPFIRDEDPSISPSSYDLNLLVVLHALLRSRNITHASDSLRVSPPATSRALGRLRELFRDELLVRRSRTFGLTPLAESLTSKVGAFLANVDKIFDTELPAPERFTVFLPDHLGLSLAGRLTAFLREASPATMFLPLFSASDVLSQLEQGQIDLAVGVVNDAPPGFFCRALPPIPPTCIGHRGHEAGQKTTGFSQLNRYLSIRIGTGFSLGFDEIEDGLDPLRPKGGEVLTVPDIHTAARLVEDTDALLVLPKPTAQQLAARFEVEEIALSGGDLPPPYRVSLIWHERWNRRSLHAGVRSVIASHVVEGAGLEQD</sequence>
<comment type="similarity">
    <text evidence="1">Belongs to the LysR transcriptional regulatory family.</text>
</comment>
<organism evidence="8 9">
    <name type="scientific">Agrobacterium tumefaciens str. Kerr 14</name>
    <dbReference type="NCBI Taxonomy" id="1183424"/>
    <lineage>
        <taxon>Bacteria</taxon>
        <taxon>Pseudomonadati</taxon>
        <taxon>Pseudomonadota</taxon>
        <taxon>Alphaproteobacteria</taxon>
        <taxon>Hyphomicrobiales</taxon>
        <taxon>Rhizobiaceae</taxon>
        <taxon>Rhizobium/Agrobacterium group</taxon>
        <taxon>Agrobacterium</taxon>
        <taxon>Agrobacterium tumefaciens complex</taxon>
    </lineage>
</organism>
<gene>
    <name evidence="8" type="ORF">AGR4C_pa60022</name>
</gene>
<dbReference type="AlphaFoldDB" id="A0A1S7SBA3"/>
<keyword evidence="5" id="KW-0010">Activator</keyword>
<keyword evidence="3" id="KW-0805">Transcription regulation</keyword>
<evidence type="ECO:0000256" key="2">
    <source>
        <dbReference type="ARBA" id="ARBA00022458"/>
    </source>
</evidence>
<dbReference type="InterPro" id="IPR000847">
    <property type="entry name" value="LysR_HTH_N"/>
</dbReference>
<evidence type="ECO:0000256" key="1">
    <source>
        <dbReference type="ARBA" id="ARBA00009437"/>
    </source>
</evidence>
<dbReference type="InterPro" id="IPR036390">
    <property type="entry name" value="WH_DNA-bd_sf"/>
</dbReference>
<evidence type="ECO:0000313" key="8">
    <source>
        <dbReference type="EMBL" id="CUX65818.1"/>
    </source>
</evidence>
<dbReference type="Proteomes" id="UP000191897">
    <property type="component" value="Unassembled WGS sequence"/>
</dbReference>
<evidence type="ECO:0000259" key="7">
    <source>
        <dbReference type="PROSITE" id="PS50931"/>
    </source>
</evidence>
<keyword evidence="6" id="KW-0804">Transcription</keyword>
<dbReference type="SUPFAM" id="SSF53850">
    <property type="entry name" value="Periplasmic binding protein-like II"/>
    <property type="match status" value="1"/>
</dbReference>
<dbReference type="Pfam" id="PF03466">
    <property type="entry name" value="LysR_substrate"/>
    <property type="match status" value="1"/>
</dbReference>
<evidence type="ECO:0000256" key="6">
    <source>
        <dbReference type="ARBA" id="ARBA00023163"/>
    </source>
</evidence>
<reference evidence="8 9" key="1">
    <citation type="submission" date="2016-01" db="EMBL/GenBank/DDBJ databases">
        <authorList>
            <person name="Oliw E.H."/>
        </authorList>
    </citation>
    <scope>NUCLEOTIDE SEQUENCE [LARGE SCALE GENOMIC DNA]</scope>
    <source>
        <strain evidence="8 9">Kerr 14</strain>
    </source>
</reference>
<evidence type="ECO:0000256" key="3">
    <source>
        <dbReference type="ARBA" id="ARBA00023015"/>
    </source>
</evidence>
<dbReference type="GO" id="GO:0003700">
    <property type="term" value="F:DNA-binding transcription factor activity"/>
    <property type="evidence" value="ECO:0007669"/>
    <property type="project" value="InterPro"/>
</dbReference>
<evidence type="ECO:0000313" key="9">
    <source>
        <dbReference type="Proteomes" id="UP000191897"/>
    </source>
</evidence>
<evidence type="ECO:0000256" key="5">
    <source>
        <dbReference type="ARBA" id="ARBA00023159"/>
    </source>
</evidence>
<dbReference type="GO" id="GO:0003677">
    <property type="term" value="F:DNA binding"/>
    <property type="evidence" value="ECO:0007669"/>
    <property type="project" value="UniProtKB-KW"/>
</dbReference>
<dbReference type="PANTHER" id="PTHR30118:SF15">
    <property type="entry name" value="TRANSCRIPTIONAL REGULATORY PROTEIN"/>
    <property type="match status" value="1"/>
</dbReference>
<dbReference type="PROSITE" id="PS50931">
    <property type="entry name" value="HTH_LYSR"/>
    <property type="match status" value="1"/>
</dbReference>
<dbReference type="InterPro" id="IPR036388">
    <property type="entry name" value="WH-like_DNA-bd_sf"/>
</dbReference>
<proteinExistence type="inferred from homology"/>
<dbReference type="RefSeq" id="WP_080867618.1">
    <property type="nucleotide sequence ID" value="NZ_LT009732.1"/>
</dbReference>
<feature type="domain" description="HTH lysR-type" evidence="7">
    <location>
        <begin position="22"/>
        <end position="79"/>
    </location>
</feature>
<dbReference type="Gene3D" id="1.10.10.10">
    <property type="entry name" value="Winged helix-like DNA-binding domain superfamily/Winged helix DNA-binding domain"/>
    <property type="match status" value="1"/>
</dbReference>
<keyword evidence="4" id="KW-0238">DNA-binding</keyword>
<accession>A0A1S7SBA3</accession>
<dbReference type="Pfam" id="PF00126">
    <property type="entry name" value="HTH_1"/>
    <property type="match status" value="1"/>
</dbReference>
<dbReference type="InterPro" id="IPR050389">
    <property type="entry name" value="LysR-type_TF"/>
</dbReference>
<dbReference type="SUPFAM" id="SSF46785">
    <property type="entry name" value="Winged helix' DNA-binding domain"/>
    <property type="match status" value="1"/>
</dbReference>
<name>A0A1S7SBA3_AGRTU</name>
<dbReference type="PANTHER" id="PTHR30118">
    <property type="entry name" value="HTH-TYPE TRANSCRIPTIONAL REGULATOR LEUO-RELATED"/>
    <property type="match status" value="1"/>
</dbReference>